<sequence>MSKTYRVGIIGYGLSANVFHIPYIQADPNLELRVIVDVSGTGAQAQHPECTVYKSTDDLWTDKNIDLVVVSTPPTTHFELAAAALNAGKHVVVEKPFCPSSEECDKLIALSKTTGKLLTGFQNRRWDADYVTLKNILVDGKLGRVVELESHFDRYDAEVPPRDAQDSPGSGVVYDLGTHLLDQILNIYGVPARVTGFLSKQRAKATSQGAYDSCTILLHYESGLLATVKASPISCDEEQLRFWVRGEKGSYKKVNKYNPSCSLLVNSSAMLIDLLGKLTVAKEGGLEVTTVKNVTPPTYGQFYKLLVKALEGENPVPVKPEEARDLIRLIEVARESSEKGASVTIKPDEFLTSSR</sequence>
<dbReference type="EMBL" id="CP090033">
    <property type="protein sequence ID" value="UPK94026.1"/>
    <property type="molecule type" value="Genomic_DNA"/>
</dbReference>
<protein>
    <submittedName>
        <fullName evidence="1">Uncharacterized protein</fullName>
    </submittedName>
</protein>
<gene>
    <name evidence="1" type="ORF">LCI18_004961</name>
</gene>
<organism evidence="1 2">
    <name type="scientific">Fusarium solani subsp. cucurbitae</name>
    <name type="common">Neocosmosporum cucurbitae</name>
    <dbReference type="NCBI Taxonomy" id="2747967"/>
    <lineage>
        <taxon>Eukaryota</taxon>
        <taxon>Fungi</taxon>
        <taxon>Dikarya</taxon>
        <taxon>Ascomycota</taxon>
        <taxon>Pezizomycotina</taxon>
        <taxon>Sordariomycetes</taxon>
        <taxon>Hypocreomycetidae</taxon>
        <taxon>Hypocreales</taxon>
        <taxon>Nectriaceae</taxon>
        <taxon>Fusarium</taxon>
        <taxon>Fusarium solani species complex</taxon>
    </lineage>
</organism>
<evidence type="ECO:0000313" key="1">
    <source>
        <dbReference type="EMBL" id="UPK94026.1"/>
    </source>
</evidence>
<keyword evidence="2" id="KW-1185">Reference proteome</keyword>
<evidence type="ECO:0000313" key="2">
    <source>
        <dbReference type="Proteomes" id="UP000830768"/>
    </source>
</evidence>
<proteinExistence type="predicted"/>
<reference evidence="1" key="1">
    <citation type="submission" date="2021-11" db="EMBL/GenBank/DDBJ databases">
        <title>Fusarium solani-melongenae Genome sequencing and assembly.</title>
        <authorList>
            <person name="Xie S."/>
            <person name="Huang L."/>
            <person name="Zhang X."/>
        </authorList>
    </citation>
    <scope>NUCLEOTIDE SEQUENCE</scope>
    <source>
        <strain evidence="1">CRI 24-3</strain>
    </source>
</reference>
<accession>A0ACD3YZH4</accession>
<dbReference type="Proteomes" id="UP000830768">
    <property type="component" value="Chromosome 4"/>
</dbReference>
<name>A0ACD3YZH4_FUSSC</name>